<dbReference type="EMBL" id="PHNF01000001">
    <property type="protein sequence ID" value="PPE06514.1"/>
    <property type="molecule type" value="Genomic_DNA"/>
</dbReference>
<dbReference type="RefSeq" id="WP_104207726.1">
    <property type="nucleotide sequence ID" value="NZ_PHNF01000001.1"/>
</dbReference>
<dbReference type="Proteomes" id="UP000239785">
    <property type="component" value="Unassembled WGS sequence"/>
</dbReference>
<sequence>MKKLLLSLASFSAIVVPAVTVVSCQTSVDTNKVGKTVQSWSLNGKDVAEVQTLLNNYLKDHKIKGVVSFIVTSISNSNDVDVKIVLAEKASFKDSKATSFTLSNAIKKGNGTTSGSETVIITDAKIEAVKEQIPKLLSPFDINPPIDPSLLSLANGFGASLVKDAINNALEVKDAIASSQLSADSEVPSTVVLTVTLNDRFEFEDETNTKSIKVENFLLIPLNISEIKNNNLIQEIKDLAGIDEVNAKLAEIKIEHVVSMKAERKGGSLTDVTVTVVASDGYVDASFDIEGALKAQESKTLSSIFIENIVNANGEINFDSKTNYNDSEFVQGEEHDDEAYLEALTMETINYLVDSVQEKYHDDFESDLDNDYLTYDGSYLKEQMQDLSTKEQIKIKFIVNPETPSNLFTGEIIVNVKILKS</sequence>
<comment type="caution">
    <text evidence="2">The sequence shown here is derived from an EMBL/GenBank/DDBJ whole genome shotgun (WGS) entry which is preliminary data.</text>
</comment>
<gene>
    <name evidence="2" type="ORF">MCORR_v1c01420</name>
</gene>
<dbReference type="PROSITE" id="PS51257">
    <property type="entry name" value="PROKAR_LIPOPROTEIN"/>
    <property type="match status" value="1"/>
</dbReference>
<proteinExistence type="predicted"/>
<keyword evidence="1" id="KW-0732">Signal</keyword>
<reference evidence="2 3" key="1">
    <citation type="submission" date="2017-11" db="EMBL/GenBank/DDBJ databases">
        <title>Genome sequence of Mesoplasma corruscae ELCA-2 (ATCC 49579).</title>
        <authorList>
            <person name="Lo W.-S."/>
            <person name="Kuo C.-H."/>
        </authorList>
    </citation>
    <scope>NUCLEOTIDE SEQUENCE [LARGE SCALE GENOMIC DNA]</scope>
    <source>
        <strain evidence="2 3">ELCA-2</strain>
    </source>
</reference>
<evidence type="ECO:0008006" key="4">
    <source>
        <dbReference type="Google" id="ProtNLM"/>
    </source>
</evidence>
<protein>
    <recommendedName>
        <fullName evidence="4">Lipoprotein</fullName>
    </recommendedName>
</protein>
<dbReference type="AlphaFoldDB" id="A0A2S5RGQ8"/>
<evidence type="ECO:0000313" key="3">
    <source>
        <dbReference type="Proteomes" id="UP000239785"/>
    </source>
</evidence>
<organism evidence="2 3">
    <name type="scientific">Mesoplasma corruscae</name>
    <dbReference type="NCBI Taxonomy" id="216874"/>
    <lineage>
        <taxon>Bacteria</taxon>
        <taxon>Bacillati</taxon>
        <taxon>Mycoplasmatota</taxon>
        <taxon>Mollicutes</taxon>
        <taxon>Entomoplasmatales</taxon>
        <taxon>Entomoplasmataceae</taxon>
        <taxon>Mesoplasma</taxon>
    </lineage>
</organism>
<keyword evidence="3" id="KW-1185">Reference proteome</keyword>
<accession>A0A2S5RGQ8</accession>
<feature type="chain" id="PRO_5015492003" description="Lipoprotein" evidence="1">
    <location>
        <begin position="19"/>
        <end position="421"/>
    </location>
</feature>
<evidence type="ECO:0000313" key="2">
    <source>
        <dbReference type="EMBL" id="PPE06514.1"/>
    </source>
</evidence>
<feature type="signal peptide" evidence="1">
    <location>
        <begin position="1"/>
        <end position="18"/>
    </location>
</feature>
<name>A0A2S5RGQ8_9MOLU</name>
<evidence type="ECO:0000256" key="1">
    <source>
        <dbReference type="SAM" id="SignalP"/>
    </source>
</evidence>